<sequence>MRAQKQQSDREAADAKRLLEDRETEDAQSKLLQEQIELLKSEMFEVQKELSRERQSRDDVEMLGEHKYDTLKRDYNALNESKITIEKEMYAQQDVLRRATETRTAHEQERKEYQGELRNLREQYLKLQEEKMDADAEAERTQSRLALEKHAAQEEELELKDQQLDQLEAERDDLAEQVHNLTQMLADAEGFRERNDQQKERLERELVTVKGRLTASENDNRALLNKVQQKNLDIARSNSRAGETQRSKIIQLTNEKSKVDEDNKRLYRQLEDAQVTIASMEKQKEKLELTLEDLNHEINREAKSNRTAEKASSTVNLQLAEVNRKLETERQLRTQAQANTRAVQATLDNNNRELEECHNQLMLLRKVFDPESADVAVTYDAAKPQISRAVDVAERLEAANQALRVAVERYNRAEAQLDDLRERHEGEINELDTRHANSKRALLEEMNSSQVNQANANRSPTHKSNATNDSARSDRTVDTISFNNRMDMAAELELAQNQLQISEMRNAHLQSQLDQSPVRNNSWQEESPSMRRVQKLERENFRLHDMLDDSAKKVSSLEHSLRSGQLSYQEVQTKSHEELFEILKSQEQSRKSIVQAHNNAINELADAKTAFDDVKQMKAALEAELREVSTELDAFASEREQEQANHNQLLQEFADLQIRLDDETSTLLDVQSSLSLYKNRADEYFNKLEQAEIAVLKASRAEQFARTQAREAEETCATYMAERKEMDGMVEDFQRQVQQYEERVEDLSTDLQAALQAKKRLQNELEDYRSQHAHDIEDGESSLEQTRKKYQTELSTLTNELEQERETIIYIREENGRLREEIEEMRSKWDDEVLNSSTWAKEKNRLEMTLQVVSNSRDEAANAHNEAQSKIVNLLSQVRNLRTNVDDLAAERDSAIEEKKRLETRLQEAAARLDDLSRSESPAMRNAAAYDRELLELKSGLAQQEDIAAAAVGKMRRAEALAQELQKDIIAEREANVQLHKEKGLVGKNLKDLQLRLVDLETKGYSGSAGKDVRFLHGRIQELEKALEDSESTRLSDSRAVRNVDRTVKDLQSQIERREKQNASVTEDLNKARDKIAKLLSTIDELQSSDSGNQLAAKRAERELREEREKSVKLERELENYRNMRVERRSQLGIPGIAASDAGDARSRRGSSIGLLMGEMGEAAPSEKKYGSFQEEKEKSTSTVTIEKTKPTSMSRALVIAGAGMRRKHSYDTGVGLLEDIEEVDSVLEKDSLLEQAFLDEGADEDYLEEGEDETLVEVDGELYKEKEVAIEVSDSEPESDVESDTGPQEGCGVKRKRTIRVVIRSRAFI</sequence>
<reference evidence="1" key="1">
    <citation type="journal article" date="2020" name="Stud. Mycol.">
        <title>101 Dothideomycetes genomes: a test case for predicting lifestyles and emergence of pathogens.</title>
        <authorList>
            <person name="Haridas S."/>
            <person name="Albert R."/>
            <person name="Binder M."/>
            <person name="Bloem J."/>
            <person name="Labutti K."/>
            <person name="Salamov A."/>
            <person name="Andreopoulos B."/>
            <person name="Baker S."/>
            <person name="Barry K."/>
            <person name="Bills G."/>
            <person name="Bluhm B."/>
            <person name="Cannon C."/>
            <person name="Castanera R."/>
            <person name="Culley D."/>
            <person name="Daum C."/>
            <person name="Ezra D."/>
            <person name="Gonzalez J."/>
            <person name="Henrissat B."/>
            <person name="Kuo A."/>
            <person name="Liang C."/>
            <person name="Lipzen A."/>
            <person name="Lutzoni F."/>
            <person name="Magnuson J."/>
            <person name="Mondo S."/>
            <person name="Nolan M."/>
            <person name="Ohm R."/>
            <person name="Pangilinan J."/>
            <person name="Park H.-J."/>
            <person name="Ramirez L."/>
            <person name="Alfaro M."/>
            <person name="Sun H."/>
            <person name="Tritt A."/>
            <person name="Yoshinaga Y."/>
            <person name="Zwiers L.-H."/>
            <person name="Turgeon B."/>
            <person name="Goodwin S."/>
            <person name="Spatafora J."/>
            <person name="Crous P."/>
            <person name="Grigoriev I."/>
        </authorList>
    </citation>
    <scope>NUCLEOTIDE SEQUENCE</scope>
    <source>
        <strain evidence="1">CBS 525.71</strain>
    </source>
</reference>
<evidence type="ECO:0000313" key="2">
    <source>
        <dbReference type="Proteomes" id="UP000799754"/>
    </source>
</evidence>
<keyword evidence="2" id="KW-1185">Reference proteome</keyword>
<protein>
    <submittedName>
        <fullName evidence="1">Uncharacterized protein</fullName>
    </submittedName>
</protein>
<evidence type="ECO:0000313" key="1">
    <source>
        <dbReference type="EMBL" id="KAF2631360.1"/>
    </source>
</evidence>
<organism evidence="1 2">
    <name type="scientific">Macroventuria anomochaeta</name>
    <dbReference type="NCBI Taxonomy" id="301207"/>
    <lineage>
        <taxon>Eukaryota</taxon>
        <taxon>Fungi</taxon>
        <taxon>Dikarya</taxon>
        <taxon>Ascomycota</taxon>
        <taxon>Pezizomycotina</taxon>
        <taxon>Dothideomycetes</taxon>
        <taxon>Pleosporomycetidae</taxon>
        <taxon>Pleosporales</taxon>
        <taxon>Pleosporineae</taxon>
        <taxon>Didymellaceae</taxon>
        <taxon>Macroventuria</taxon>
    </lineage>
</organism>
<dbReference type="EMBL" id="MU006704">
    <property type="protein sequence ID" value="KAF2631360.1"/>
    <property type="molecule type" value="Genomic_DNA"/>
</dbReference>
<proteinExistence type="predicted"/>
<dbReference type="Proteomes" id="UP000799754">
    <property type="component" value="Unassembled WGS sequence"/>
</dbReference>
<gene>
    <name evidence="1" type="ORF">BU25DRAFT_437174</name>
</gene>
<name>A0ACB6SCN0_9PLEO</name>
<comment type="caution">
    <text evidence="1">The sequence shown here is derived from an EMBL/GenBank/DDBJ whole genome shotgun (WGS) entry which is preliminary data.</text>
</comment>
<accession>A0ACB6SCN0</accession>